<dbReference type="SUPFAM" id="SSF51658">
    <property type="entry name" value="Xylose isomerase-like"/>
    <property type="match status" value="1"/>
</dbReference>
<dbReference type="Proteomes" id="UP000187158">
    <property type="component" value="Unassembled WGS sequence"/>
</dbReference>
<reference evidence="2 3" key="1">
    <citation type="submission" date="2016-11" db="EMBL/GenBank/DDBJ databases">
        <title>Paenibacillus species isolates.</title>
        <authorList>
            <person name="Beno S.M."/>
        </authorList>
    </citation>
    <scope>NUCLEOTIDE SEQUENCE [LARGE SCALE GENOMIC DNA]</scope>
    <source>
        <strain evidence="2 3">FSL H7-0433</strain>
    </source>
</reference>
<dbReference type="InterPro" id="IPR036237">
    <property type="entry name" value="Xyl_isomerase-like_sf"/>
</dbReference>
<protein>
    <submittedName>
        <fullName evidence="2">Sugar phosphate isomerase</fullName>
    </submittedName>
</protein>
<evidence type="ECO:0000259" key="1">
    <source>
        <dbReference type="Pfam" id="PF01261"/>
    </source>
</evidence>
<dbReference type="InterPro" id="IPR013022">
    <property type="entry name" value="Xyl_isomerase-like_TIM-brl"/>
</dbReference>
<dbReference type="InterPro" id="IPR050312">
    <property type="entry name" value="IolE/XylAMocC-like"/>
</dbReference>
<feature type="non-terminal residue" evidence="2">
    <location>
        <position position="161"/>
    </location>
</feature>
<keyword evidence="2" id="KW-0413">Isomerase</keyword>
<comment type="caution">
    <text evidence="2">The sequence shown here is derived from an EMBL/GenBank/DDBJ whole genome shotgun (WGS) entry which is preliminary data.</text>
</comment>
<dbReference type="GO" id="GO:0016853">
    <property type="term" value="F:isomerase activity"/>
    <property type="evidence" value="ECO:0007669"/>
    <property type="project" value="UniProtKB-KW"/>
</dbReference>
<sequence>MQDTLRIGTIVRGGEAVKVIPQIVGHGFESFNLNFWQTTGETDLIETAARLRELAAEHDFVISSVGIYGNPLNGSGDNADTLASWERLIDHAHLFGTDIIGGFTGRLPGLSIDESIPKFTEVFGELAKRAADRGLRIAFENCAMGGNWQSGEWNIAHNPSA</sequence>
<organism evidence="2 3">
    <name type="scientific">Paenibacillus odorifer</name>
    <dbReference type="NCBI Taxonomy" id="189426"/>
    <lineage>
        <taxon>Bacteria</taxon>
        <taxon>Bacillati</taxon>
        <taxon>Bacillota</taxon>
        <taxon>Bacilli</taxon>
        <taxon>Bacillales</taxon>
        <taxon>Paenibacillaceae</taxon>
        <taxon>Paenibacillus</taxon>
    </lineage>
</organism>
<keyword evidence="3" id="KW-1185">Reference proteome</keyword>
<feature type="domain" description="Xylose isomerase-like TIM barrel" evidence="1">
    <location>
        <begin position="25"/>
        <end position="148"/>
    </location>
</feature>
<name>A0ABX3GG15_9BACL</name>
<dbReference type="EMBL" id="MPVP01000335">
    <property type="protein sequence ID" value="OMD11616.1"/>
    <property type="molecule type" value="Genomic_DNA"/>
</dbReference>
<proteinExistence type="predicted"/>
<evidence type="ECO:0000313" key="2">
    <source>
        <dbReference type="EMBL" id="OMD11616.1"/>
    </source>
</evidence>
<evidence type="ECO:0000313" key="3">
    <source>
        <dbReference type="Proteomes" id="UP000187158"/>
    </source>
</evidence>
<dbReference type="Gene3D" id="3.20.20.150">
    <property type="entry name" value="Divalent-metal-dependent TIM barrel enzymes"/>
    <property type="match status" value="1"/>
</dbReference>
<dbReference type="RefSeq" id="WP_144024795.1">
    <property type="nucleotide sequence ID" value="NZ_MPVP01000335.1"/>
</dbReference>
<dbReference type="Pfam" id="PF01261">
    <property type="entry name" value="AP_endonuc_2"/>
    <property type="match status" value="1"/>
</dbReference>
<accession>A0ABX3GG15</accession>
<gene>
    <name evidence="2" type="ORF">BSO21_28640</name>
</gene>
<dbReference type="PANTHER" id="PTHR12110">
    <property type="entry name" value="HYDROXYPYRUVATE ISOMERASE"/>
    <property type="match status" value="1"/>
</dbReference>